<dbReference type="AlphaFoldDB" id="A0A1H6MNG5"/>
<protein>
    <submittedName>
        <fullName evidence="1">HopJ type III effector protein</fullName>
    </submittedName>
</protein>
<organism evidence="1 2">
    <name type="scientific">Rheinheimera pacifica</name>
    <dbReference type="NCBI Taxonomy" id="173990"/>
    <lineage>
        <taxon>Bacteria</taxon>
        <taxon>Pseudomonadati</taxon>
        <taxon>Pseudomonadota</taxon>
        <taxon>Gammaproteobacteria</taxon>
        <taxon>Chromatiales</taxon>
        <taxon>Chromatiaceae</taxon>
        <taxon>Rheinheimera</taxon>
    </lineage>
</organism>
<dbReference type="Proteomes" id="UP000199371">
    <property type="component" value="Unassembled WGS sequence"/>
</dbReference>
<dbReference type="EMBL" id="FNXF01000011">
    <property type="protein sequence ID" value="SEI00994.1"/>
    <property type="molecule type" value="Genomic_DNA"/>
</dbReference>
<keyword evidence="2" id="KW-1185">Reference proteome</keyword>
<dbReference type="OrthoDB" id="9790826at2"/>
<accession>A0A1H6MNG5</accession>
<sequence length="115" mass="12663">MLEHFFIQLSTEPDSISFEQSIALIDALYQFTPVAFKNGELHNAAGENNGSCKILAFGLLHQLSAPQTLFLFGDYYRTVLDTPKGTDHQNIRNFIRTGWDGVAFAAPALSAKAAE</sequence>
<dbReference type="InterPro" id="IPR014984">
    <property type="entry name" value="HopJ"/>
</dbReference>
<evidence type="ECO:0000313" key="1">
    <source>
        <dbReference type="EMBL" id="SEI00994.1"/>
    </source>
</evidence>
<name>A0A1H6MNG5_9GAMM</name>
<dbReference type="RefSeq" id="WP_092794407.1">
    <property type="nucleotide sequence ID" value="NZ_FNXF01000011.1"/>
</dbReference>
<gene>
    <name evidence="1" type="ORF">SAMN05660691_02760</name>
</gene>
<reference evidence="2" key="1">
    <citation type="submission" date="2016-10" db="EMBL/GenBank/DDBJ databases">
        <authorList>
            <person name="Varghese N."/>
            <person name="Submissions S."/>
        </authorList>
    </citation>
    <scope>NUCLEOTIDE SEQUENCE [LARGE SCALE GENOMIC DNA]</scope>
    <source>
        <strain evidence="2">DSM 17616</strain>
    </source>
</reference>
<evidence type="ECO:0000313" key="2">
    <source>
        <dbReference type="Proteomes" id="UP000199371"/>
    </source>
</evidence>
<proteinExistence type="predicted"/>
<dbReference type="Gene3D" id="3.20.160.10">
    <property type="entry name" value="vpa0580 domain like"/>
    <property type="match status" value="1"/>
</dbReference>
<dbReference type="Pfam" id="PF08888">
    <property type="entry name" value="HopJ"/>
    <property type="match status" value="1"/>
</dbReference>
<dbReference type="STRING" id="173990.SAMN05660691_02760"/>
<dbReference type="InterPro" id="IPR038604">
    <property type="entry name" value="HopJ_sf"/>
</dbReference>